<organism evidence="2 3">
    <name type="scientific">Kangiella koreensis (strain DSM 16069 / JCM 12317 / KCTC 12182 / SW-125)</name>
    <dbReference type="NCBI Taxonomy" id="523791"/>
    <lineage>
        <taxon>Bacteria</taxon>
        <taxon>Pseudomonadati</taxon>
        <taxon>Pseudomonadota</taxon>
        <taxon>Gammaproteobacteria</taxon>
        <taxon>Kangiellales</taxon>
        <taxon>Kangiellaceae</taxon>
        <taxon>Kangiella</taxon>
    </lineage>
</organism>
<dbReference type="Proteomes" id="UP000001231">
    <property type="component" value="Chromosome"/>
</dbReference>
<gene>
    <name evidence="2" type="ordered locus">Kkor_2465</name>
</gene>
<evidence type="ECO:0000313" key="2">
    <source>
        <dbReference type="EMBL" id="ACV27874.1"/>
    </source>
</evidence>
<dbReference type="RefSeq" id="WP_015781479.1">
    <property type="nucleotide sequence ID" value="NC_013166.1"/>
</dbReference>
<evidence type="ECO:0000313" key="3">
    <source>
        <dbReference type="Proteomes" id="UP000001231"/>
    </source>
</evidence>
<dbReference type="InParanoid" id="C7R984"/>
<dbReference type="OrthoDB" id="6191810at2"/>
<dbReference type="KEGG" id="kko:Kkor_2465"/>
<reference evidence="2 3" key="1">
    <citation type="journal article" date="2009" name="Stand. Genomic Sci.">
        <title>Complete genome sequence of Kangiella koreensis type strain (SW-125).</title>
        <authorList>
            <person name="Han C."/>
            <person name="Sikorski J."/>
            <person name="Lapidus A."/>
            <person name="Nolan M."/>
            <person name="Glavina Del Rio T."/>
            <person name="Tice H."/>
            <person name="Cheng J.F."/>
            <person name="Lucas S."/>
            <person name="Chen F."/>
            <person name="Copeland A."/>
            <person name="Ivanova N."/>
            <person name="Mavromatis K."/>
            <person name="Ovchinnikova G."/>
            <person name="Pati A."/>
            <person name="Bruce D."/>
            <person name="Goodwin L."/>
            <person name="Pitluck S."/>
            <person name="Chen A."/>
            <person name="Palaniappan K."/>
            <person name="Land M."/>
            <person name="Hauser L."/>
            <person name="Chang Y.J."/>
            <person name="Jeffries C.D."/>
            <person name="Chain P."/>
            <person name="Saunders E."/>
            <person name="Brettin T."/>
            <person name="Goker M."/>
            <person name="Tindall B.J."/>
            <person name="Bristow J."/>
            <person name="Eisen J.A."/>
            <person name="Markowitz V."/>
            <person name="Hugenholtz P."/>
            <person name="Kyrpides N.C."/>
            <person name="Klenk H.P."/>
            <person name="Detter J.C."/>
        </authorList>
    </citation>
    <scope>NUCLEOTIDE SEQUENCE [LARGE SCALE GENOMIC DNA]</scope>
    <source>
        <strain evidence="3">DSM 16069 / KCTC 12182 / SW-125</strain>
    </source>
</reference>
<dbReference type="HOGENOM" id="CLU_890752_0_0_6"/>
<evidence type="ECO:0000256" key="1">
    <source>
        <dbReference type="SAM" id="MobiDB-lite"/>
    </source>
</evidence>
<proteinExistence type="predicted"/>
<sequence length="325" mass="37580">MKNKIIILLMFVLVVVLAAVAWQSFTTSDESRGQESGNDELIIENAEKQRSKPEEEIKETEYVPPEVSPTIDSSNEMRHDVQDEERDEEGLDPKLCELVETYDDWQKTSTGYTSQKLIDEIRNWGDRRGYFEMEYNGSRMEIKKTSDYDYYETEDLRQMADAGDTIANVKMAYRLFLKGDEASLEEAQPYCERAIVDGYSAMHGCVITYVNNLLTHHENQEEPNIKRIEELQVESQAWKRMYELRHDPLGEIMFEGSLSEIEGVEVTDEEIELRTKQLYQDLVRKRVNLGLGPFLETPAPKIIVYAVQNGVNDGDIEQCFETDLL</sequence>
<feature type="region of interest" description="Disordered" evidence="1">
    <location>
        <begin position="27"/>
        <end position="89"/>
    </location>
</feature>
<dbReference type="EMBL" id="CP001707">
    <property type="protein sequence ID" value="ACV27874.1"/>
    <property type="molecule type" value="Genomic_DNA"/>
</dbReference>
<dbReference type="AlphaFoldDB" id="C7R984"/>
<accession>C7R984</accession>
<feature type="compositionally biased region" description="Basic and acidic residues" evidence="1">
    <location>
        <begin position="45"/>
        <end position="61"/>
    </location>
</feature>
<keyword evidence="3" id="KW-1185">Reference proteome</keyword>
<protein>
    <submittedName>
        <fullName evidence="2">Uncharacterized protein</fullName>
    </submittedName>
</protein>
<name>C7R984_KANKD</name>
<dbReference type="STRING" id="523791.Kkor_2465"/>